<dbReference type="GO" id="GO:0004518">
    <property type="term" value="F:nuclease activity"/>
    <property type="evidence" value="ECO:0007669"/>
    <property type="project" value="UniProtKB-KW"/>
</dbReference>
<dbReference type="OrthoDB" id="6773865at2759"/>
<organism evidence="9 10">
    <name type="scientific">Ignelater luminosus</name>
    <name type="common">Cucubano</name>
    <name type="synonym">Pyrophorus luminosus</name>
    <dbReference type="NCBI Taxonomy" id="2038154"/>
    <lineage>
        <taxon>Eukaryota</taxon>
        <taxon>Metazoa</taxon>
        <taxon>Ecdysozoa</taxon>
        <taxon>Arthropoda</taxon>
        <taxon>Hexapoda</taxon>
        <taxon>Insecta</taxon>
        <taxon>Pterygota</taxon>
        <taxon>Neoptera</taxon>
        <taxon>Endopterygota</taxon>
        <taxon>Coleoptera</taxon>
        <taxon>Polyphaga</taxon>
        <taxon>Elateriformia</taxon>
        <taxon>Elateroidea</taxon>
        <taxon>Elateridae</taxon>
        <taxon>Agrypninae</taxon>
        <taxon>Pyrophorini</taxon>
        <taxon>Ignelater</taxon>
    </lineage>
</organism>
<dbReference type="Pfam" id="PF13359">
    <property type="entry name" value="DDE_Tnp_4"/>
    <property type="match status" value="1"/>
</dbReference>
<dbReference type="GO" id="GO:0016787">
    <property type="term" value="F:hydrolase activity"/>
    <property type="evidence" value="ECO:0007669"/>
    <property type="project" value="UniProtKB-KW"/>
</dbReference>
<accession>A0A8K0CZ46</accession>
<keyword evidence="10" id="KW-1185">Reference proteome</keyword>
<dbReference type="InterPro" id="IPR045249">
    <property type="entry name" value="HARBI1-like"/>
</dbReference>
<evidence type="ECO:0000259" key="8">
    <source>
        <dbReference type="Pfam" id="PF13359"/>
    </source>
</evidence>
<keyword evidence="6" id="KW-0378">Hydrolase</keyword>
<evidence type="ECO:0000256" key="3">
    <source>
        <dbReference type="ARBA" id="ARBA00006958"/>
    </source>
</evidence>
<sequence length="359" mass="41373">MDESIKTAIVATVQCAKQFFMDDSDEEDSTEKLNGFAENVVPLMADHQFQLHFRMSPTTFEYLLHAVYGVRQNPTVNVGQPQINLDKQLMITVWYLGNLESFRSVANRFAISKSTCWETLYRTCRLLLKVNKKFKIISWPHVNRANKISQSIYRRYHMQGVIGMIDGTAIEINAPKEHRMSYFNRKLYFSVVLQGICDHNMLFTDVYAGQPGSKHDYAVFEKSDIFERINNKEVSFPGNSYIIGDLAYKLSNFLMVGFKHNRPLKHAFALLKGHFRRLKLLETQSLDLIAMLIVSACILHNVCIMQSDLLDNIDTEEELRELRQGPEDQEVLEQNADNEAIVKRLDIVNSLPLLRNNNA</sequence>
<comment type="cofactor">
    <cofactor evidence="1">
        <name>a divalent metal cation</name>
        <dbReference type="ChEBI" id="CHEBI:60240"/>
    </cofactor>
</comment>
<evidence type="ECO:0000256" key="7">
    <source>
        <dbReference type="ARBA" id="ARBA00023242"/>
    </source>
</evidence>
<dbReference type="AlphaFoldDB" id="A0A8K0CZ46"/>
<evidence type="ECO:0000256" key="4">
    <source>
        <dbReference type="ARBA" id="ARBA00022722"/>
    </source>
</evidence>
<gene>
    <name evidence="9" type="ORF">ILUMI_09774</name>
</gene>
<dbReference type="EMBL" id="VTPC01005147">
    <property type="protein sequence ID" value="KAF2896408.1"/>
    <property type="molecule type" value="Genomic_DNA"/>
</dbReference>
<protein>
    <recommendedName>
        <fullName evidence="8">DDE Tnp4 domain-containing protein</fullName>
    </recommendedName>
</protein>
<keyword evidence="4" id="KW-0540">Nuclease</keyword>
<evidence type="ECO:0000313" key="10">
    <source>
        <dbReference type="Proteomes" id="UP000801492"/>
    </source>
</evidence>
<dbReference type="Proteomes" id="UP000801492">
    <property type="component" value="Unassembled WGS sequence"/>
</dbReference>
<dbReference type="InterPro" id="IPR027806">
    <property type="entry name" value="HARBI1_dom"/>
</dbReference>
<feature type="domain" description="DDE Tnp4" evidence="8">
    <location>
        <begin position="165"/>
        <end position="263"/>
    </location>
</feature>
<evidence type="ECO:0000256" key="1">
    <source>
        <dbReference type="ARBA" id="ARBA00001968"/>
    </source>
</evidence>
<evidence type="ECO:0000256" key="6">
    <source>
        <dbReference type="ARBA" id="ARBA00022801"/>
    </source>
</evidence>
<dbReference type="GO" id="GO:0005634">
    <property type="term" value="C:nucleus"/>
    <property type="evidence" value="ECO:0007669"/>
    <property type="project" value="UniProtKB-SubCell"/>
</dbReference>
<comment type="caution">
    <text evidence="9">The sequence shown here is derived from an EMBL/GenBank/DDBJ whole genome shotgun (WGS) entry which is preliminary data.</text>
</comment>
<comment type="similarity">
    <text evidence="3">Belongs to the HARBI1 family.</text>
</comment>
<evidence type="ECO:0000256" key="5">
    <source>
        <dbReference type="ARBA" id="ARBA00022723"/>
    </source>
</evidence>
<comment type="subcellular location">
    <subcellularLocation>
        <location evidence="2">Nucleus</location>
    </subcellularLocation>
</comment>
<evidence type="ECO:0000256" key="2">
    <source>
        <dbReference type="ARBA" id="ARBA00004123"/>
    </source>
</evidence>
<dbReference type="PANTHER" id="PTHR22930">
    <property type="match status" value="1"/>
</dbReference>
<keyword evidence="7" id="KW-0539">Nucleus</keyword>
<dbReference type="GO" id="GO:0046872">
    <property type="term" value="F:metal ion binding"/>
    <property type="evidence" value="ECO:0007669"/>
    <property type="project" value="UniProtKB-KW"/>
</dbReference>
<dbReference type="PANTHER" id="PTHR22930:SF292">
    <property type="entry name" value="DDE TNP4 DOMAIN-CONTAINING PROTEIN"/>
    <property type="match status" value="1"/>
</dbReference>
<keyword evidence="5" id="KW-0479">Metal-binding</keyword>
<name>A0A8K0CZ46_IGNLU</name>
<proteinExistence type="inferred from homology"/>
<reference evidence="9" key="1">
    <citation type="submission" date="2019-08" db="EMBL/GenBank/DDBJ databases">
        <title>The genome of the North American firefly Photinus pyralis.</title>
        <authorList>
            <consortium name="Photinus pyralis genome working group"/>
            <person name="Fallon T.R."/>
            <person name="Sander Lower S.E."/>
            <person name="Weng J.-K."/>
        </authorList>
    </citation>
    <scope>NUCLEOTIDE SEQUENCE</scope>
    <source>
        <strain evidence="9">TRF0915ILg1</strain>
        <tissue evidence="9">Whole body</tissue>
    </source>
</reference>
<evidence type="ECO:0000313" key="9">
    <source>
        <dbReference type="EMBL" id="KAF2896408.1"/>
    </source>
</evidence>